<keyword evidence="6" id="KW-0234">DNA repair</keyword>
<name>A0A7T2GIP2_9SPHN</name>
<dbReference type="AlphaFoldDB" id="A0A7T2GIP2"/>
<dbReference type="GO" id="GO:0016787">
    <property type="term" value="F:hydrolase activity"/>
    <property type="evidence" value="ECO:0007669"/>
    <property type="project" value="UniProtKB-KW"/>
</dbReference>
<gene>
    <name evidence="7" type="ORF">IC614_09710</name>
</gene>
<keyword evidence="5" id="KW-0378">Hydrolase</keyword>
<keyword evidence="4" id="KW-0228">DNA excision</keyword>
<evidence type="ECO:0000256" key="2">
    <source>
        <dbReference type="ARBA" id="ARBA00022759"/>
    </source>
</evidence>
<dbReference type="Gene3D" id="3.20.20.150">
    <property type="entry name" value="Divalent-metal-dependent TIM barrel enzymes"/>
    <property type="match status" value="1"/>
</dbReference>
<dbReference type="RefSeq" id="WP_200971136.1">
    <property type="nucleotide sequence ID" value="NZ_CP065592.1"/>
</dbReference>
<dbReference type="PANTHER" id="PTHR31290">
    <property type="entry name" value="UV-DAMAGE ENDONUCLEASE"/>
    <property type="match status" value="1"/>
</dbReference>
<dbReference type="EMBL" id="CP065592">
    <property type="protein sequence ID" value="QPQ54599.1"/>
    <property type="molecule type" value="Genomic_DNA"/>
</dbReference>
<dbReference type="GO" id="GO:0009411">
    <property type="term" value="P:response to UV"/>
    <property type="evidence" value="ECO:0007669"/>
    <property type="project" value="InterPro"/>
</dbReference>
<evidence type="ECO:0000313" key="7">
    <source>
        <dbReference type="EMBL" id="QPQ54599.1"/>
    </source>
</evidence>
<keyword evidence="2" id="KW-0255">Endonuclease</keyword>
<dbReference type="SUPFAM" id="SSF51658">
    <property type="entry name" value="Xylose isomerase-like"/>
    <property type="match status" value="1"/>
</dbReference>
<proteinExistence type="predicted"/>
<keyword evidence="3" id="KW-0227">DNA damage</keyword>
<evidence type="ECO:0000313" key="8">
    <source>
        <dbReference type="Proteomes" id="UP000594873"/>
    </source>
</evidence>
<dbReference type="GO" id="GO:0006289">
    <property type="term" value="P:nucleotide-excision repair"/>
    <property type="evidence" value="ECO:0007669"/>
    <property type="project" value="InterPro"/>
</dbReference>
<evidence type="ECO:0000256" key="1">
    <source>
        <dbReference type="ARBA" id="ARBA00022722"/>
    </source>
</evidence>
<dbReference type="InterPro" id="IPR036237">
    <property type="entry name" value="Xyl_isomerase-like_sf"/>
</dbReference>
<evidence type="ECO:0000256" key="4">
    <source>
        <dbReference type="ARBA" id="ARBA00022769"/>
    </source>
</evidence>
<dbReference type="KEGG" id="sflv:IC614_09710"/>
<protein>
    <recommendedName>
        <fullName evidence="9">UV damage endonuclease UvsE</fullName>
    </recommendedName>
</protein>
<keyword evidence="1" id="KW-0540">Nuclease</keyword>
<sequence>MADNARIGFCCTFQSPTGDAAQEKRMNMRTTTISWLKRQSPADAYDRLADIVAHNLDALDGQLRFVAGLPPLEHMFRILSGIFPGFSHPDIAPFYDRDLMALIEGRLKAAGDYARTNGIRLSMHPGHHTILATSRPDALANAITDLMDHVAIMEMLGYGGGWHPWGAHVNIHGGSGALGVEGIRHGLSQLPAAARDLVTLENDEMSFGLDDLLRLAEEVAIVVDFHHHWIRSQGEYLEPEDSRVEGVKASWRGVRPAAHISVSREVLVPHVGAEERPDFLALSAEGLKAAKLRGHSDMMWNLAVNDLVARHLVWCDVEVEAKAKNLASAQLADHVRKTANA</sequence>
<dbReference type="GO" id="GO:0004519">
    <property type="term" value="F:endonuclease activity"/>
    <property type="evidence" value="ECO:0007669"/>
    <property type="project" value="UniProtKB-KW"/>
</dbReference>
<evidence type="ECO:0008006" key="9">
    <source>
        <dbReference type="Google" id="ProtNLM"/>
    </source>
</evidence>
<evidence type="ECO:0000256" key="5">
    <source>
        <dbReference type="ARBA" id="ARBA00022801"/>
    </source>
</evidence>
<evidence type="ECO:0000256" key="3">
    <source>
        <dbReference type="ARBA" id="ARBA00022763"/>
    </source>
</evidence>
<dbReference type="Pfam" id="PF03851">
    <property type="entry name" value="UvdE"/>
    <property type="match status" value="1"/>
</dbReference>
<reference evidence="7 8" key="1">
    <citation type="submission" date="2020-11" db="EMBL/GenBank/DDBJ databases">
        <title>Genome seq and assembly of Sphingosinicella sp.</title>
        <authorList>
            <person name="Chhetri G."/>
        </authorList>
    </citation>
    <scope>NUCLEOTIDE SEQUENCE [LARGE SCALE GENOMIC DNA]</scope>
    <source>
        <strain evidence="7 8">UDD2</strain>
    </source>
</reference>
<dbReference type="Proteomes" id="UP000594873">
    <property type="component" value="Chromosome"/>
</dbReference>
<keyword evidence="8" id="KW-1185">Reference proteome</keyword>
<dbReference type="PANTHER" id="PTHR31290:SF5">
    <property type="entry name" value="UV-DAMAGE ENDONUCLEASE"/>
    <property type="match status" value="1"/>
</dbReference>
<dbReference type="InterPro" id="IPR004601">
    <property type="entry name" value="UvdE"/>
</dbReference>
<accession>A0A7T2GIP2</accession>
<evidence type="ECO:0000256" key="6">
    <source>
        <dbReference type="ARBA" id="ARBA00023204"/>
    </source>
</evidence>
<organism evidence="7 8">
    <name type="scientific">Allosphingosinicella flava</name>
    <dbReference type="NCBI Taxonomy" id="2771430"/>
    <lineage>
        <taxon>Bacteria</taxon>
        <taxon>Pseudomonadati</taxon>
        <taxon>Pseudomonadota</taxon>
        <taxon>Alphaproteobacteria</taxon>
        <taxon>Sphingomonadales</taxon>
        <taxon>Sphingomonadaceae</taxon>
        <taxon>Allosphingosinicella</taxon>
    </lineage>
</organism>